<dbReference type="Gene3D" id="1.20.120.570">
    <property type="entry name" value="YkyA-like"/>
    <property type="match status" value="1"/>
</dbReference>
<evidence type="ECO:0000313" key="3">
    <source>
        <dbReference type="Proteomes" id="UP000248214"/>
    </source>
</evidence>
<dbReference type="Pfam" id="PF10368">
    <property type="entry name" value="YkyA"/>
    <property type="match status" value="1"/>
</dbReference>
<dbReference type="EMBL" id="PDOD01000002">
    <property type="protein sequence ID" value="PYZ93302.1"/>
    <property type="molecule type" value="Genomic_DNA"/>
</dbReference>
<organism evidence="2 3">
    <name type="scientific">Salipaludibacillus keqinensis</name>
    <dbReference type="NCBI Taxonomy" id="2045207"/>
    <lineage>
        <taxon>Bacteria</taxon>
        <taxon>Bacillati</taxon>
        <taxon>Bacillota</taxon>
        <taxon>Bacilli</taxon>
        <taxon>Bacillales</taxon>
        <taxon>Bacillaceae</taxon>
    </lineage>
</organism>
<dbReference type="Proteomes" id="UP000248214">
    <property type="component" value="Unassembled WGS sequence"/>
</dbReference>
<dbReference type="InterPro" id="IPR036785">
    <property type="entry name" value="YkyA-like_sf"/>
</dbReference>
<gene>
    <name evidence="2" type="ORF">CR194_08900</name>
</gene>
<accession>A0A323TD57</accession>
<keyword evidence="3" id="KW-1185">Reference proteome</keyword>
<feature type="coiled-coil region" evidence="1">
    <location>
        <begin position="83"/>
        <end position="210"/>
    </location>
</feature>
<keyword evidence="1" id="KW-0175">Coiled coil</keyword>
<proteinExistence type="predicted"/>
<dbReference type="SUPFAM" id="SSF140423">
    <property type="entry name" value="MW0975(SA0943)-like"/>
    <property type="match status" value="1"/>
</dbReference>
<evidence type="ECO:0000256" key="1">
    <source>
        <dbReference type="SAM" id="Coils"/>
    </source>
</evidence>
<dbReference type="InterPro" id="IPR019454">
    <property type="entry name" value="Lipoprot_YkyA-like"/>
</dbReference>
<name>A0A323TD57_9BACI</name>
<comment type="caution">
    <text evidence="2">The sequence shown here is derived from an EMBL/GenBank/DDBJ whole genome shotgun (WGS) entry which is preliminary data.</text>
</comment>
<dbReference type="AlphaFoldDB" id="A0A323TD57"/>
<sequence>MNLGGAFLKKIYLFIVLAATLAIFTACFGDQPAEEMYEHLEESVQIEQEIEAKQEPLTSAEENEVALYEEMLTLSSVEEIEPLADEAIESAEQRRELMDEEKELIEESFSIFQEAEQHVEDIEEEEERQAAENLVNTMNERYEVYQELHEAYMTSIDQDIQLYEMAKDEEVEVEQLQEQHDSVNELYNEITELNQQFNELTNQYNDAKMEFYEAAELNVVFE</sequence>
<protein>
    <recommendedName>
        <fullName evidence="4">Cell-wall binding lipoprotein</fullName>
    </recommendedName>
</protein>
<evidence type="ECO:0000313" key="2">
    <source>
        <dbReference type="EMBL" id="PYZ93302.1"/>
    </source>
</evidence>
<reference evidence="2 3" key="1">
    <citation type="submission" date="2017-10" db="EMBL/GenBank/DDBJ databases">
        <title>Bacillus sp. nov., a halophilic bacterium isolated from a Keqin Lake.</title>
        <authorList>
            <person name="Wang H."/>
        </authorList>
    </citation>
    <scope>NUCLEOTIDE SEQUENCE [LARGE SCALE GENOMIC DNA]</scope>
    <source>
        <strain evidence="2 3">KQ-12</strain>
    </source>
</reference>
<evidence type="ECO:0008006" key="4">
    <source>
        <dbReference type="Google" id="ProtNLM"/>
    </source>
</evidence>